<dbReference type="GO" id="GO:0045552">
    <property type="term" value="F:dihydroflavanol 4-reductase activity"/>
    <property type="evidence" value="ECO:0007669"/>
    <property type="project" value="UniProtKB-EC"/>
</dbReference>
<dbReference type="RefSeq" id="WP_309937340.1">
    <property type="nucleotide sequence ID" value="NZ_AP025305.1"/>
</dbReference>
<dbReference type="SUPFAM" id="SSF51735">
    <property type="entry name" value="NAD(P)-binding Rossmann-fold domains"/>
    <property type="match status" value="1"/>
</dbReference>
<dbReference type="PANTHER" id="PTHR10366:SF564">
    <property type="entry name" value="STEROL-4-ALPHA-CARBOXYLATE 3-DEHYDROGENASE, DECARBOXYLATING"/>
    <property type="match status" value="1"/>
</dbReference>
<evidence type="ECO:0000313" key="5">
    <source>
        <dbReference type="Proteomes" id="UP001185092"/>
    </source>
</evidence>
<proteinExistence type="inferred from homology"/>
<dbReference type="AlphaFoldDB" id="A0AAE4BRE7"/>
<dbReference type="Gene3D" id="3.40.50.720">
    <property type="entry name" value="NAD(P)-binding Rossmann-like Domain"/>
    <property type="match status" value="1"/>
</dbReference>
<evidence type="ECO:0000313" key="4">
    <source>
        <dbReference type="EMBL" id="MDR6237868.1"/>
    </source>
</evidence>
<protein>
    <submittedName>
        <fullName evidence="4">Dihydroflavonol-4-reductase</fullName>
        <ecNumber evidence="4">1.1.1.219</ecNumber>
    </submittedName>
</protein>
<dbReference type="InterPro" id="IPR050425">
    <property type="entry name" value="NAD(P)_dehydrat-like"/>
</dbReference>
<keyword evidence="1 4" id="KW-0560">Oxidoreductase</keyword>
<organism evidence="4 5">
    <name type="scientific">Aureibacter tunicatorum</name>
    <dbReference type="NCBI Taxonomy" id="866807"/>
    <lineage>
        <taxon>Bacteria</taxon>
        <taxon>Pseudomonadati</taxon>
        <taxon>Bacteroidota</taxon>
        <taxon>Cytophagia</taxon>
        <taxon>Cytophagales</taxon>
        <taxon>Persicobacteraceae</taxon>
        <taxon>Aureibacter</taxon>
    </lineage>
</organism>
<feature type="domain" description="NAD-dependent epimerase/dehydratase" evidence="3">
    <location>
        <begin position="9"/>
        <end position="191"/>
    </location>
</feature>
<evidence type="ECO:0000256" key="1">
    <source>
        <dbReference type="ARBA" id="ARBA00023002"/>
    </source>
</evidence>
<dbReference type="EMBL" id="JAVDQD010000001">
    <property type="protein sequence ID" value="MDR6237868.1"/>
    <property type="molecule type" value="Genomic_DNA"/>
</dbReference>
<evidence type="ECO:0000259" key="3">
    <source>
        <dbReference type="Pfam" id="PF01370"/>
    </source>
</evidence>
<evidence type="ECO:0000256" key="2">
    <source>
        <dbReference type="ARBA" id="ARBA00023445"/>
    </source>
</evidence>
<dbReference type="Pfam" id="PF01370">
    <property type="entry name" value="Epimerase"/>
    <property type="match status" value="1"/>
</dbReference>
<dbReference type="EC" id="1.1.1.219" evidence="4"/>
<dbReference type="InterPro" id="IPR001509">
    <property type="entry name" value="Epimerase_deHydtase"/>
</dbReference>
<dbReference type="InterPro" id="IPR036291">
    <property type="entry name" value="NAD(P)-bd_dom_sf"/>
</dbReference>
<comment type="caution">
    <text evidence="4">The sequence shown here is derived from an EMBL/GenBank/DDBJ whole genome shotgun (WGS) entry which is preliminary data.</text>
</comment>
<keyword evidence="5" id="KW-1185">Reference proteome</keyword>
<sequence>MSHIQKGRVLVTGANGLLGSNIVEELNKQNYCAIAMTRKGANKLGLAGLRYVPFEGQVTDENDIDQAISDCDYVIHSAAQTRHPVNKLESYQEANIESTKLVVKACVKYKVKRLVFVSTANCFSNGTIENPGNESKGFMPWLEKSGYAYSKHLAQEYVLKEAKAKGLEVVVVAPTFMIGGRDAGPSSGALLLHGLKNRFVFCPPGGKSFVDVRYAAEATVNALTMGSSGEAYLLAGQNLTFSSFFKKVEELTSQKKFLLKPSYGSLKTVASICEKWNNSFSSSLPFDKVTQRLFCLDNYFCNDKAQKELNMKETRIEHAMEDAIAWFKTYKYI</sequence>
<comment type="similarity">
    <text evidence="2">Belongs to the NAD(P)-dependent epimerase/dehydratase family. Dihydroflavonol-4-reductase subfamily.</text>
</comment>
<dbReference type="Proteomes" id="UP001185092">
    <property type="component" value="Unassembled WGS sequence"/>
</dbReference>
<reference evidence="4" key="1">
    <citation type="submission" date="2023-07" db="EMBL/GenBank/DDBJ databases">
        <title>Genomic Encyclopedia of Type Strains, Phase IV (KMG-IV): sequencing the most valuable type-strain genomes for metagenomic binning, comparative biology and taxonomic classification.</title>
        <authorList>
            <person name="Goeker M."/>
        </authorList>
    </citation>
    <scope>NUCLEOTIDE SEQUENCE</scope>
    <source>
        <strain evidence="4">DSM 26174</strain>
    </source>
</reference>
<gene>
    <name evidence="4" type="ORF">HNQ88_000844</name>
</gene>
<dbReference type="PANTHER" id="PTHR10366">
    <property type="entry name" value="NAD DEPENDENT EPIMERASE/DEHYDRATASE"/>
    <property type="match status" value="1"/>
</dbReference>
<accession>A0AAE4BRE7</accession>
<name>A0AAE4BRE7_9BACT</name>